<feature type="domain" description="ABC transporter" evidence="8">
    <location>
        <begin position="331"/>
        <end position="566"/>
    </location>
</feature>
<name>A0ABT1JEX6_ACTCY</name>
<comment type="caution">
    <text evidence="10">The sequence shown here is derived from an EMBL/GenBank/DDBJ whole genome shotgun (WGS) entry which is preliminary data.</text>
</comment>
<dbReference type="InterPro" id="IPR017871">
    <property type="entry name" value="ABC_transporter-like_CS"/>
</dbReference>
<dbReference type="PANTHER" id="PTHR24221:SF654">
    <property type="entry name" value="ATP-BINDING CASSETTE SUB-FAMILY B MEMBER 6"/>
    <property type="match status" value="1"/>
</dbReference>
<evidence type="ECO:0000256" key="7">
    <source>
        <dbReference type="SAM" id="Phobius"/>
    </source>
</evidence>
<dbReference type="Gene3D" id="1.20.1560.10">
    <property type="entry name" value="ABC transporter type 1, transmembrane domain"/>
    <property type="match status" value="1"/>
</dbReference>
<evidence type="ECO:0000256" key="6">
    <source>
        <dbReference type="ARBA" id="ARBA00023136"/>
    </source>
</evidence>
<dbReference type="SUPFAM" id="SSF52540">
    <property type="entry name" value="P-loop containing nucleoside triphosphate hydrolases"/>
    <property type="match status" value="1"/>
</dbReference>
<keyword evidence="6 7" id="KW-0472">Membrane</keyword>
<accession>A0ABT1JEX6</accession>
<keyword evidence="5 7" id="KW-1133">Transmembrane helix</keyword>
<dbReference type="RefSeq" id="WP_026420389.1">
    <property type="nucleotide sequence ID" value="NZ_AUBJ02000001.1"/>
</dbReference>
<reference evidence="10 11" key="1">
    <citation type="submission" date="2013-07" db="EMBL/GenBank/DDBJ databases">
        <authorList>
            <consortium name="DOE Joint Genome Institute"/>
            <person name="Reeve W."/>
            <person name="Huntemann M."/>
            <person name="Han J."/>
            <person name="Chen A."/>
            <person name="Kyrpides N."/>
            <person name="Mavromatis K."/>
            <person name="Markowitz V."/>
            <person name="Palaniappan K."/>
            <person name="Ivanova N."/>
            <person name="Schaumberg A."/>
            <person name="Pati A."/>
            <person name="Liolios K."/>
            <person name="Nordberg H.P."/>
            <person name="Cantor M.N."/>
            <person name="Hua S.X."/>
            <person name="Woyke T."/>
        </authorList>
    </citation>
    <scope>NUCLEOTIDE SEQUENCE [LARGE SCALE GENOMIC DNA]</scope>
    <source>
        <strain evidence="10 11">DSM 43889</strain>
    </source>
</reference>
<keyword evidence="2 7" id="KW-0812">Transmembrane</keyword>
<proteinExistence type="predicted"/>
<keyword evidence="4 10" id="KW-0067">ATP-binding</keyword>
<evidence type="ECO:0000256" key="1">
    <source>
        <dbReference type="ARBA" id="ARBA00004651"/>
    </source>
</evidence>
<dbReference type="PROSITE" id="PS50929">
    <property type="entry name" value="ABC_TM1F"/>
    <property type="match status" value="1"/>
</dbReference>
<dbReference type="SMART" id="SM00382">
    <property type="entry name" value="AAA"/>
    <property type="match status" value="1"/>
</dbReference>
<organism evidence="10 11">
    <name type="scientific">Actinoalloteichus caeruleus DSM 43889</name>
    <dbReference type="NCBI Taxonomy" id="1120930"/>
    <lineage>
        <taxon>Bacteria</taxon>
        <taxon>Bacillati</taxon>
        <taxon>Actinomycetota</taxon>
        <taxon>Actinomycetes</taxon>
        <taxon>Pseudonocardiales</taxon>
        <taxon>Pseudonocardiaceae</taxon>
        <taxon>Actinoalloteichus</taxon>
        <taxon>Actinoalloteichus cyanogriseus</taxon>
    </lineage>
</organism>
<sequence>MIRHLYRLYPHPGVLVRMGLLHLVLAILQGVLLGMLVPILRALLRPEPDLAAATPWLVAGAVGAAVYGVLKMIATPVGFAASMSLAAQLRHRLMRHAATLPLGWFTGGNKAKLSRTVTTSAGNVAQLASTFGPPAITGTVVPATVVVVTFFVDWRLALLFLAILPVAFLALRRAGRITAEADRELDEAATEIAGRAIEMGQAQPVLRAAGHGTTGTARMRHALDEHRTRYRKGLRRSLVPDLTYTAVVMVGFVAVMVLGAQFLLSGTLQVADAVALLVLAVRFLEPLGTLTELLGTLHAMDNSVTRVENILYTPALKHHPKPVRELKDATIEFSDVTYSYGGTPALSGVSFRCRPGTTTALVGPSGSGKTTVTRLIARFFDVDSGSVRVGGVDVRELDHQVLLSDVAIVFQDVYLFDTTIEENLRIAQPDATHEELMAAARAARLNEVVARLPQGWQTKVGEGGAQLSGGERQRVSIARAFLKKARVVLLDEAGSALDPENEGAISEAIANLSQDPNRTVIVIAHRPATLATADHVIALDGGRVSEAGTPSELRATGGTFARLYNQYEHARSWHIGAAPAP</sequence>
<evidence type="ECO:0000313" key="10">
    <source>
        <dbReference type="EMBL" id="MCP2330963.1"/>
    </source>
</evidence>
<keyword evidence="3" id="KW-0547">Nucleotide-binding</keyword>
<protein>
    <submittedName>
        <fullName evidence="10">ATP-binding cassette, subfamily B</fullName>
    </submittedName>
</protein>
<dbReference type="PANTHER" id="PTHR24221">
    <property type="entry name" value="ATP-BINDING CASSETTE SUB-FAMILY B"/>
    <property type="match status" value="1"/>
</dbReference>
<dbReference type="Gene3D" id="3.40.50.300">
    <property type="entry name" value="P-loop containing nucleotide triphosphate hydrolases"/>
    <property type="match status" value="1"/>
</dbReference>
<evidence type="ECO:0000256" key="3">
    <source>
        <dbReference type="ARBA" id="ARBA00022741"/>
    </source>
</evidence>
<dbReference type="PROSITE" id="PS50893">
    <property type="entry name" value="ABC_TRANSPORTER_2"/>
    <property type="match status" value="1"/>
</dbReference>
<dbReference type="EMBL" id="AUBJ02000001">
    <property type="protein sequence ID" value="MCP2330963.1"/>
    <property type="molecule type" value="Genomic_DNA"/>
</dbReference>
<dbReference type="SUPFAM" id="SSF90123">
    <property type="entry name" value="ABC transporter transmembrane region"/>
    <property type="match status" value="1"/>
</dbReference>
<keyword evidence="11" id="KW-1185">Reference proteome</keyword>
<evidence type="ECO:0000313" key="11">
    <source>
        <dbReference type="Proteomes" id="UP000791080"/>
    </source>
</evidence>
<dbReference type="Pfam" id="PF00005">
    <property type="entry name" value="ABC_tran"/>
    <property type="match status" value="1"/>
</dbReference>
<feature type="domain" description="ABC transmembrane type-1" evidence="9">
    <location>
        <begin position="18"/>
        <end position="299"/>
    </location>
</feature>
<feature type="transmembrane region" description="Helical" evidence="7">
    <location>
        <begin position="154"/>
        <end position="171"/>
    </location>
</feature>
<dbReference type="GO" id="GO:0005524">
    <property type="term" value="F:ATP binding"/>
    <property type="evidence" value="ECO:0007669"/>
    <property type="project" value="UniProtKB-KW"/>
</dbReference>
<gene>
    <name evidence="10" type="ORF">G443_001233</name>
</gene>
<feature type="transmembrane region" description="Helical" evidence="7">
    <location>
        <begin position="238"/>
        <end position="260"/>
    </location>
</feature>
<evidence type="ECO:0000259" key="8">
    <source>
        <dbReference type="PROSITE" id="PS50893"/>
    </source>
</evidence>
<evidence type="ECO:0000256" key="4">
    <source>
        <dbReference type="ARBA" id="ARBA00022840"/>
    </source>
</evidence>
<evidence type="ECO:0000256" key="5">
    <source>
        <dbReference type="ARBA" id="ARBA00022989"/>
    </source>
</evidence>
<dbReference type="InterPro" id="IPR036640">
    <property type="entry name" value="ABC1_TM_sf"/>
</dbReference>
<feature type="transmembrane region" description="Helical" evidence="7">
    <location>
        <begin position="20"/>
        <end position="44"/>
    </location>
</feature>
<feature type="transmembrane region" description="Helical" evidence="7">
    <location>
        <begin position="56"/>
        <end position="74"/>
    </location>
</feature>
<dbReference type="InterPro" id="IPR003439">
    <property type="entry name" value="ABC_transporter-like_ATP-bd"/>
</dbReference>
<evidence type="ECO:0000256" key="2">
    <source>
        <dbReference type="ARBA" id="ARBA00022692"/>
    </source>
</evidence>
<dbReference type="InterPro" id="IPR039421">
    <property type="entry name" value="Type_1_exporter"/>
</dbReference>
<dbReference type="InterPro" id="IPR003593">
    <property type="entry name" value="AAA+_ATPase"/>
</dbReference>
<comment type="subcellular location">
    <subcellularLocation>
        <location evidence="1">Cell membrane</location>
        <topology evidence="1">Multi-pass membrane protein</topology>
    </subcellularLocation>
</comment>
<evidence type="ECO:0000259" key="9">
    <source>
        <dbReference type="PROSITE" id="PS50929"/>
    </source>
</evidence>
<dbReference type="Proteomes" id="UP000791080">
    <property type="component" value="Unassembled WGS sequence"/>
</dbReference>
<dbReference type="Pfam" id="PF00664">
    <property type="entry name" value="ABC_membrane"/>
    <property type="match status" value="1"/>
</dbReference>
<dbReference type="InterPro" id="IPR011527">
    <property type="entry name" value="ABC1_TM_dom"/>
</dbReference>
<reference evidence="10 11" key="2">
    <citation type="submission" date="2022-06" db="EMBL/GenBank/DDBJ databases">
        <title>Genomic Encyclopedia of Type Strains, Phase I: the one thousand microbial genomes (KMG-I) project.</title>
        <authorList>
            <person name="Kyrpides N."/>
        </authorList>
    </citation>
    <scope>NUCLEOTIDE SEQUENCE [LARGE SCALE GENOMIC DNA]</scope>
    <source>
        <strain evidence="10 11">DSM 43889</strain>
    </source>
</reference>
<dbReference type="PROSITE" id="PS00211">
    <property type="entry name" value="ABC_TRANSPORTER_1"/>
    <property type="match status" value="1"/>
</dbReference>
<dbReference type="InterPro" id="IPR027417">
    <property type="entry name" value="P-loop_NTPase"/>
</dbReference>